<dbReference type="InterPro" id="IPR001375">
    <property type="entry name" value="Peptidase_S9_cat"/>
</dbReference>
<evidence type="ECO:0000313" key="13">
    <source>
        <dbReference type="Proteomes" id="UP000319771"/>
    </source>
</evidence>
<feature type="region of interest" description="Disordered" evidence="10">
    <location>
        <begin position="64"/>
        <end position="91"/>
    </location>
</feature>
<keyword evidence="5" id="KW-0720">Serine protease</keyword>
<evidence type="ECO:0000256" key="1">
    <source>
        <dbReference type="ARBA" id="ARBA00010040"/>
    </source>
</evidence>
<keyword evidence="2" id="KW-0645">Protease</keyword>
<evidence type="ECO:0000313" key="12">
    <source>
        <dbReference type="EMBL" id="TMQ73302.1"/>
    </source>
</evidence>
<keyword evidence="3" id="KW-0732">Signal</keyword>
<dbReference type="EMBL" id="VBPB01000074">
    <property type="protein sequence ID" value="TMQ73302.1"/>
    <property type="molecule type" value="Genomic_DNA"/>
</dbReference>
<comment type="caution">
    <text evidence="12">The sequence shown here is derived from an EMBL/GenBank/DDBJ whole genome shotgun (WGS) entry which is preliminary data.</text>
</comment>
<dbReference type="PROSITE" id="PS00708">
    <property type="entry name" value="PRO_ENDOPEP_SER"/>
    <property type="match status" value="1"/>
</dbReference>
<dbReference type="GO" id="GO:0004252">
    <property type="term" value="F:serine-type endopeptidase activity"/>
    <property type="evidence" value="ECO:0007669"/>
    <property type="project" value="InterPro"/>
</dbReference>
<feature type="domain" description="Peptidase S9 prolyl oligopeptidase catalytic" evidence="11">
    <location>
        <begin position="465"/>
        <end position="670"/>
    </location>
</feature>
<dbReference type="PANTHER" id="PTHR42776:SF13">
    <property type="entry name" value="DIPEPTIDYL-PEPTIDASE 5"/>
    <property type="match status" value="1"/>
</dbReference>
<organism evidence="12 13">
    <name type="scientific">Eiseniibacteriota bacterium</name>
    <dbReference type="NCBI Taxonomy" id="2212470"/>
    <lineage>
        <taxon>Bacteria</taxon>
        <taxon>Candidatus Eiseniibacteriota</taxon>
    </lineage>
</organism>
<dbReference type="PANTHER" id="PTHR42776">
    <property type="entry name" value="SERINE PEPTIDASE S9 FAMILY MEMBER"/>
    <property type="match status" value="1"/>
</dbReference>
<evidence type="ECO:0000259" key="11">
    <source>
        <dbReference type="Pfam" id="PF00326"/>
    </source>
</evidence>
<evidence type="ECO:0000256" key="9">
    <source>
        <dbReference type="ARBA" id="ARBA00045885"/>
    </source>
</evidence>
<evidence type="ECO:0000256" key="4">
    <source>
        <dbReference type="ARBA" id="ARBA00022801"/>
    </source>
</evidence>
<gene>
    <name evidence="12" type="ORF">E6K81_04985</name>
</gene>
<dbReference type="GO" id="GO:0006508">
    <property type="term" value="P:proteolysis"/>
    <property type="evidence" value="ECO:0007669"/>
    <property type="project" value="UniProtKB-KW"/>
</dbReference>
<dbReference type="InterPro" id="IPR029058">
    <property type="entry name" value="AB_hydrolase_fold"/>
</dbReference>
<evidence type="ECO:0000256" key="8">
    <source>
        <dbReference type="ARBA" id="ARBA00032596"/>
    </source>
</evidence>
<sequence length="671" mass="73944">MSVMTLPSTTLYPARKGERPITAQDIWSIPRVGTPVPSPDGTLLAVTVTTYDLEKNAGKGRIWLAPTSGKGGEPRALTSPEFSSSEPAFSPDGKRLAFTRKAEGGKPQLFLMPLDGGEAQKLTDLPLGAFDPSWLPDGSGIVFGAALIRGHLTAEATKTELERREKDPVKAQVTEDRFYRFWDTWLTTGEVPHLFLYDVASAKLRDLMPESTAWFDWMDPSGQYDLSPDGKELAYGGILFDEAKSLIRTAIFTVPVAGGAPVNLTPDHPADDARPRYTPDGKAIVYGMQHDPFFYADRVRLMRYDRARREHTPLLDQWDLTPMQWAFAEDGTLVFEAEEDGRTSAFALAAGERTPRRVVQGGSIAGLTPAHGGRIVFTLQNIAQPPEVHAAPMAGGTVERLTRFTDAALDKVALGEVREIRYEGSKGESVQMFLVLPPGYEAGKQYPLVQIVHGGPHAISGDTFHFRWSGQAFAAPGYIAALVNFQGSTSWGQDFAKRIQGAWAERPFEDVMKATDLLVASGMVDEKKMATAGGSYGGYMMSWIEGHTDRFRCIVNHAGVYDLMVQYASDVTQGRAQSMGGDAWDGLEAIDRWNPSRFAKGFSTPMLVIHGEKDYRVPVSHGLECYGVLKAKGVPARLVYFPDENHWVLKPANSILWYREVHAWLNRWLGA</sequence>
<proteinExistence type="inferred from homology"/>
<dbReference type="InterPro" id="IPR011659">
    <property type="entry name" value="WD40"/>
</dbReference>
<evidence type="ECO:0000256" key="3">
    <source>
        <dbReference type="ARBA" id="ARBA00022729"/>
    </source>
</evidence>
<name>A0A538UBK8_UNCEI</name>
<dbReference type="Gene3D" id="3.40.50.1820">
    <property type="entry name" value="alpha/beta hydrolase"/>
    <property type="match status" value="1"/>
</dbReference>
<keyword evidence="4" id="KW-0378">Hydrolase</keyword>
<evidence type="ECO:0000256" key="5">
    <source>
        <dbReference type="ARBA" id="ARBA00022825"/>
    </source>
</evidence>
<reference evidence="12 13" key="1">
    <citation type="journal article" date="2019" name="Nat. Microbiol.">
        <title>Mediterranean grassland soil C-N compound turnover is dependent on rainfall and depth, and is mediated by genomically divergent microorganisms.</title>
        <authorList>
            <person name="Diamond S."/>
            <person name="Andeer P.F."/>
            <person name="Li Z."/>
            <person name="Crits-Christoph A."/>
            <person name="Burstein D."/>
            <person name="Anantharaman K."/>
            <person name="Lane K.R."/>
            <person name="Thomas B.C."/>
            <person name="Pan C."/>
            <person name="Northen T.R."/>
            <person name="Banfield J.F."/>
        </authorList>
    </citation>
    <scope>NUCLEOTIDE SEQUENCE [LARGE SCALE GENOMIC DNA]</scope>
    <source>
        <strain evidence="12">WS_11</strain>
    </source>
</reference>
<evidence type="ECO:0000256" key="2">
    <source>
        <dbReference type="ARBA" id="ARBA00022670"/>
    </source>
</evidence>
<dbReference type="InterPro" id="IPR002471">
    <property type="entry name" value="Pept_S9_AS"/>
</dbReference>
<dbReference type="SUPFAM" id="SSF53474">
    <property type="entry name" value="alpha/beta-Hydrolases"/>
    <property type="match status" value="1"/>
</dbReference>
<dbReference type="AlphaFoldDB" id="A0A538UBK8"/>
<dbReference type="Gene3D" id="2.120.10.30">
    <property type="entry name" value="TolB, C-terminal domain"/>
    <property type="match status" value="2"/>
</dbReference>
<protein>
    <recommendedName>
        <fullName evidence="8">Acyl-peptide hydrolase</fullName>
    </recommendedName>
    <alternativeName>
        <fullName evidence="7">Acylaminoacyl-peptidase</fullName>
    </alternativeName>
</protein>
<dbReference type="InterPro" id="IPR011042">
    <property type="entry name" value="6-blade_b-propeller_TolB-like"/>
</dbReference>
<dbReference type="Pfam" id="PF07676">
    <property type="entry name" value="PD40"/>
    <property type="match status" value="1"/>
</dbReference>
<dbReference type="Proteomes" id="UP000319771">
    <property type="component" value="Unassembled WGS sequence"/>
</dbReference>
<evidence type="ECO:0000256" key="7">
    <source>
        <dbReference type="ARBA" id="ARBA00032284"/>
    </source>
</evidence>
<comment type="similarity">
    <text evidence="1">Belongs to the peptidase S9C family.</text>
</comment>
<comment type="function">
    <text evidence="9">This enzyme catalyzes the hydrolysis of the N-terminal peptide bond of an N-acetylated peptide to generate an N-acetylated amino acid and a peptide with a free N-terminus. It preferentially cleaves off Ac-Ala, Ac-Met and Ac-Ser. Also, involved in the degradation of oxidized and glycated proteins.</text>
</comment>
<feature type="compositionally biased region" description="Low complexity" evidence="10">
    <location>
        <begin position="79"/>
        <end position="91"/>
    </location>
</feature>
<dbReference type="FunFam" id="3.40.50.1820:FF:000028">
    <property type="entry name" value="S9 family peptidase"/>
    <property type="match status" value="1"/>
</dbReference>
<keyword evidence="6" id="KW-0007">Acetylation</keyword>
<dbReference type="Pfam" id="PF00326">
    <property type="entry name" value="Peptidase_S9"/>
    <property type="match status" value="1"/>
</dbReference>
<dbReference type="SUPFAM" id="SSF82171">
    <property type="entry name" value="DPP6 N-terminal domain-like"/>
    <property type="match status" value="1"/>
</dbReference>
<evidence type="ECO:0000256" key="10">
    <source>
        <dbReference type="SAM" id="MobiDB-lite"/>
    </source>
</evidence>
<evidence type="ECO:0000256" key="6">
    <source>
        <dbReference type="ARBA" id="ARBA00022990"/>
    </source>
</evidence>
<accession>A0A538UBK8</accession>